<evidence type="ECO:0000256" key="2">
    <source>
        <dbReference type="ARBA" id="ARBA00004377"/>
    </source>
</evidence>
<dbReference type="eggNOG" id="COG1215">
    <property type="taxonomic scope" value="Bacteria"/>
</dbReference>
<dbReference type="EMBL" id="BMEG01000006">
    <property type="protein sequence ID" value="GGD80324.1"/>
    <property type="molecule type" value="Genomic_DNA"/>
</dbReference>
<evidence type="ECO:0000256" key="9">
    <source>
        <dbReference type="ARBA" id="ARBA00022636"/>
    </source>
</evidence>
<reference evidence="18" key="4">
    <citation type="submission" date="2024-05" db="EMBL/GenBank/DDBJ databases">
        <authorList>
            <person name="Sun Q."/>
            <person name="Zhou Y."/>
        </authorList>
    </citation>
    <scope>NUCLEOTIDE SEQUENCE</scope>
    <source>
        <strain evidence="18">CGMCC 1.11013</strain>
    </source>
</reference>
<sequence length="722" mass="77755">MIAWLAAVLTPSAFAAPNATQASLAGTGDASDGKVHIPFSALGAYRTLSLRGLEDVRTVNVGVRRDRIVKAARLRLVYSYSPALLFPMSHLKVSMNDQVVATLRFAPESAGRTVTQDIEIDPRLMTDYSALQLKLIAHYSMEHCEDPGNTGLWADISSNSEIVLDEVPITLPNELALLPAPFFDEHDVNPLRLTFVLPSNASDATLRTASVIASWFGSLADYRKARFPVTPDLPKDDHAVLVGRLDDLPPNVRPVGVSGPALVITDNPAAPGHKLLIVTGANAQDVDSAAYALVLRTPGLSGPVANIGRRDPEPERKPYDAPRWTPVDRPVRFAEIVKRPEQLQSLGGALETISLELRVPVDLTSWNEVGAPLDVRYRYTAPSVQNNSALSIEMNKQLIKSYRLTPNGDTAGVKSSGARGSTAELEVPAYQLVGDNQLDFRFNLDSEKSTLCAGATGNPARASIDPESTIDFSRFVHYASMPNLAYFANSGFPFSRMADLSQTVVVVPVHPAPHELETMLTILGRIGKSTGYPALRVQVARPSETARFADKDVLMIGGSPAAPLVSAWSESVPLAVDTRAADVKRVGFSKAQQAGAGALRLNVDAALSAVYGFQSPAAKGRSVVALVASDATRARELLDAFDDPQLVGLIRDDVAVIQRDSVESARIGERYAVGHVPWRDRVLGFASRHPVLLGILGVLAGLLLAVGAFNFLQRLAQRRQEF</sequence>
<keyword evidence="21" id="KW-1185">Reference proteome</keyword>
<dbReference type="Proteomes" id="UP000597138">
    <property type="component" value="Unassembled WGS sequence"/>
</dbReference>
<evidence type="ECO:0000256" key="16">
    <source>
        <dbReference type="SAM" id="MobiDB-lite"/>
    </source>
</evidence>
<comment type="pathway">
    <text evidence="3 15">Glycan metabolism; bacterial cellulose biosynthesis.</text>
</comment>
<keyword evidence="17" id="KW-0732">Signal</keyword>
<dbReference type="InterPro" id="IPR018513">
    <property type="entry name" value="Cell_synthase_bac"/>
</dbReference>
<dbReference type="Gene3D" id="2.60.120.260">
    <property type="entry name" value="Galactose-binding domain-like"/>
    <property type="match status" value="2"/>
</dbReference>
<comment type="subunit">
    <text evidence="5 15">Tightly associated with the cellulose synthase catalytic subunit.</text>
</comment>
<keyword evidence="9 15" id="KW-0973">c-di-GMP</keyword>
<reference evidence="19 20" key="2">
    <citation type="submission" date="2014-03" db="EMBL/GenBank/DDBJ databases">
        <title>Draft Genome Sequences of Four Burkholderia Strains.</title>
        <authorList>
            <person name="Liu X.Y."/>
            <person name="Li C.X."/>
            <person name="Xu J.H."/>
        </authorList>
    </citation>
    <scope>NUCLEOTIDE SEQUENCE [LARGE SCALE GENOMIC DNA]</scope>
    <source>
        <strain evidence="19 20">R27</strain>
    </source>
</reference>
<evidence type="ECO:0000313" key="19">
    <source>
        <dbReference type="EMBL" id="KDR28573.1"/>
    </source>
</evidence>
<dbReference type="GO" id="GO:0030244">
    <property type="term" value="P:cellulose biosynthetic process"/>
    <property type="evidence" value="ECO:0007669"/>
    <property type="project" value="UniProtKB-KW"/>
</dbReference>
<proteinExistence type="inferred from homology"/>
<evidence type="ECO:0000256" key="13">
    <source>
        <dbReference type="ARBA" id="ARBA00023136"/>
    </source>
</evidence>
<accession>A0A069NJC6</accession>
<keyword evidence="8 15" id="KW-0997">Cell inner membrane</keyword>
<evidence type="ECO:0000313" key="18">
    <source>
        <dbReference type="EMBL" id="GGD80324.1"/>
    </source>
</evidence>
<evidence type="ECO:0000256" key="10">
    <source>
        <dbReference type="ARBA" id="ARBA00022692"/>
    </source>
</evidence>
<evidence type="ECO:0000313" key="21">
    <source>
        <dbReference type="Proteomes" id="UP000597138"/>
    </source>
</evidence>
<feature type="signal peptide" evidence="17">
    <location>
        <begin position="1"/>
        <end position="15"/>
    </location>
</feature>
<keyword evidence="13 15" id="KW-0472">Membrane</keyword>
<evidence type="ECO:0000256" key="1">
    <source>
        <dbReference type="ARBA" id="ARBA00002057"/>
    </source>
</evidence>
<keyword evidence="10 15" id="KW-0812">Transmembrane</keyword>
<organism evidence="19 20">
    <name type="scientific">Caballeronia grimmiae</name>
    <dbReference type="NCBI Taxonomy" id="1071679"/>
    <lineage>
        <taxon>Bacteria</taxon>
        <taxon>Pseudomonadati</taxon>
        <taxon>Pseudomonadota</taxon>
        <taxon>Betaproteobacteria</taxon>
        <taxon>Burkholderiales</taxon>
        <taxon>Burkholderiaceae</taxon>
        <taxon>Caballeronia</taxon>
    </lineage>
</organism>
<reference evidence="21" key="3">
    <citation type="journal article" date="2019" name="Int. J. Syst. Evol. Microbiol.">
        <title>The Global Catalogue of Microorganisms (GCM) 10K type strain sequencing project: providing services to taxonomists for standard genome sequencing and annotation.</title>
        <authorList>
            <consortium name="The Broad Institute Genomics Platform"/>
            <consortium name="The Broad Institute Genome Sequencing Center for Infectious Disease"/>
            <person name="Wu L."/>
            <person name="Ma J."/>
        </authorList>
    </citation>
    <scope>NUCLEOTIDE SEQUENCE [LARGE SCALE GENOMIC DNA]</scope>
    <source>
        <strain evidence="21">CGMCC 1.11013</strain>
    </source>
</reference>
<reference evidence="18" key="1">
    <citation type="journal article" date="2014" name="Int. J. Syst. Evol. Microbiol.">
        <title>Complete genome of a new Firmicutes species belonging to the dominant human colonic microbiota ('Ruminococcus bicirculans') reveals two chromosomes and a selective capacity to utilize plant glucans.</title>
        <authorList>
            <consortium name="NISC Comparative Sequencing Program"/>
            <person name="Wegmann U."/>
            <person name="Louis P."/>
            <person name="Goesmann A."/>
            <person name="Henrissat B."/>
            <person name="Duncan S.H."/>
            <person name="Flint H.J."/>
        </authorList>
    </citation>
    <scope>NUCLEOTIDE SEQUENCE</scope>
    <source>
        <strain evidence="18">CGMCC 1.11013</strain>
    </source>
</reference>
<dbReference type="PANTHER" id="PTHR39083:SF1">
    <property type="entry name" value="CYCLIC DI-GMP-BINDING PROTEIN"/>
    <property type="match status" value="1"/>
</dbReference>
<dbReference type="PRINTS" id="PR01440">
    <property type="entry name" value="CELLSNTHASEB"/>
</dbReference>
<name>A0A069NJC6_9BURK</name>
<gene>
    <name evidence="18" type="primary">bcsB</name>
    <name evidence="19" type="ORF">BG57_19390</name>
    <name evidence="18" type="ORF">GCM10010985_38560</name>
</gene>
<evidence type="ECO:0000256" key="6">
    <source>
        <dbReference type="ARBA" id="ARBA00021844"/>
    </source>
</evidence>
<dbReference type="Pfam" id="PF03170">
    <property type="entry name" value="BcsB"/>
    <property type="match status" value="1"/>
</dbReference>
<evidence type="ECO:0000256" key="11">
    <source>
        <dbReference type="ARBA" id="ARBA00022916"/>
    </source>
</evidence>
<evidence type="ECO:0000256" key="4">
    <source>
        <dbReference type="ARBA" id="ARBA00010714"/>
    </source>
</evidence>
<evidence type="ECO:0000256" key="5">
    <source>
        <dbReference type="ARBA" id="ARBA00011437"/>
    </source>
</evidence>
<keyword evidence="12 15" id="KW-1133">Transmembrane helix</keyword>
<comment type="caution">
    <text evidence="19">The sequence shown here is derived from an EMBL/GenBank/DDBJ whole genome shotgun (WGS) entry which is preliminary data.</text>
</comment>
<evidence type="ECO:0000256" key="12">
    <source>
        <dbReference type="ARBA" id="ARBA00022989"/>
    </source>
</evidence>
<dbReference type="RefSeq" id="WP_081850976.1">
    <property type="nucleotide sequence ID" value="NZ_BMEG01000006.1"/>
</dbReference>
<evidence type="ECO:0000256" key="14">
    <source>
        <dbReference type="ARBA" id="ARBA00033444"/>
    </source>
</evidence>
<dbReference type="PANTHER" id="PTHR39083">
    <property type="entry name" value="CYCLIC DI-GMP-BINDING PROTEIN"/>
    <property type="match status" value="1"/>
</dbReference>
<evidence type="ECO:0000256" key="3">
    <source>
        <dbReference type="ARBA" id="ARBA00005186"/>
    </source>
</evidence>
<keyword evidence="7 15" id="KW-1003">Cell membrane</keyword>
<evidence type="ECO:0000256" key="17">
    <source>
        <dbReference type="SAM" id="SignalP"/>
    </source>
</evidence>
<dbReference type="Proteomes" id="UP000027439">
    <property type="component" value="Unassembled WGS sequence"/>
</dbReference>
<comment type="similarity">
    <text evidence="4 15">Belongs to the AcsB/BcsB family.</text>
</comment>
<dbReference type="EMBL" id="JFHE01000035">
    <property type="protein sequence ID" value="KDR28573.1"/>
    <property type="molecule type" value="Genomic_DNA"/>
</dbReference>
<comment type="function">
    <text evidence="1 15">Binds the cellulose synthase activator, bis-(3'-5') cyclic diguanylic acid (c-di-GMP).</text>
</comment>
<dbReference type="NCBIfam" id="NF008323">
    <property type="entry name" value="PRK11114.1-1"/>
    <property type="match status" value="1"/>
</dbReference>
<dbReference type="STRING" id="1071679.BG57_19390"/>
<comment type="subcellular location">
    <subcellularLocation>
        <location evidence="2">Cell inner membrane</location>
        <topology evidence="2">Single-pass membrane protein</topology>
    </subcellularLocation>
</comment>
<dbReference type="OrthoDB" id="9806702at2"/>
<evidence type="ECO:0000256" key="15">
    <source>
        <dbReference type="RuleBase" id="RU365021"/>
    </source>
</evidence>
<dbReference type="InterPro" id="IPR003920">
    <property type="entry name" value="Cell_synth_B"/>
</dbReference>
<evidence type="ECO:0000256" key="8">
    <source>
        <dbReference type="ARBA" id="ARBA00022519"/>
    </source>
</evidence>
<feature type="compositionally biased region" description="Basic and acidic residues" evidence="16">
    <location>
        <begin position="308"/>
        <end position="320"/>
    </location>
</feature>
<keyword evidence="11 15" id="KW-0135">Cellulose biosynthesis</keyword>
<evidence type="ECO:0000256" key="7">
    <source>
        <dbReference type="ARBA" id="ARBA00022475"/>
    </source>
</evidence>
<evidence type="ECO:0000313" key="20">
    <source>
        <dbReference type="Proteomes" id="UP000027439"/>
    </source>
</evidence>
<feature type="region of interest" description="Disordered" evidence="16">
    <location>
        <begin position="304"/>
        <end position="323"/>
    </location>
</feature>
<dbReference type="UniPathway" id="UPA00694"/>
<feature type="transmembrane region" description="Helical" evidence="15">
    <location>
        <begin position="691"/>
        <end position="712"/>
    </location>
</feature>
<protein>
    <recommendedName>
        <fullName evidence="6 15">Cyclic di-GMP-binding protein</fullName>
    </recommendedName>
    <alternativeName>
        <fullName evidence="14 15">Cellulose synthase regulatory subunit</fullName>
    </alternativeName>
</protein>
<feature type="chain" id="PRO_5013130733" description="Cyclic di-GMP-binding protein" evidence="17">
    <location>
        <begin position="16"/>
        <end position="722"/>
    </location>
</feature>
<dbReference type="GO" id="GO:0005886">
    <property type="term" value="C:plasma membrane"/>
    <property type="evidence" value="ECO:0007669"/>
    <property type="project" value="UniProtKB-SubCell"/>
</dbReference>
<dbReference type="AlphaFoldDB" id="A0A069NJC6"/>
<dbReference type="GO" id="GO:0006011">
    <property type="term" value="P:UDP-alpha-D-glucose metabolic process"/>
    <property type="evidence" value="ECO:0007669"/>
    <property type="project" value="InterPro"/>
</dbReference>